<evidence type="ECO:0000313" key="2">
    <source>
        <dbReference type="EMBL" id="WOQ68609.1"/>
    </source>
</evidence>
<dbReference type="EMBL" id="CP137080">
    <property type="protein sequence ID" value="WOQ68609.1"/>
    <property type="molecule type" value="Genomic_DNA"/>
</dbReference>
<reference evidence="2 3" key="1">
    <citation type="submission" date="2023-10" db="EMBL/GenBank/DDBJ databases">
        <title>Y20.</title>
        <authorList>
            <person name="Zhang G."/>
            <person name="Ding Y."/>
        </authorList>
    </citation>
    <scope>NUCLEOTIDE SEQUENCE [LARGE SCALE GENOMIC DNA]</scope>
    <source>
        <strain evidence="2 3">Y20</strain>
    </source>
</reference>
<accession>A0AAU0ME52</accession>
<dbReference type="Proteomes" id="UP001329313">
    <property type="component" value="Chromosome"/>
</dbReference>
<protein>
    <recommendedName>
        <fullName evidence="1">DUF6933 domain-containing protein</fullName>
    </recommendedName>
</protein>
<sequence length="165" mass="18487">MLILRATKKLRDKIGGVAPTDEKESTTMLGDWYGNLIAWRRPLVLLVNARTLLPVFAPLAPAKTLTDRVPDVVASALRDHGVPEQVIDHEHARMRDIRVAPTADRQVVGVMNEFIFLAGHRRERTDDLRELSMMSAHTPCGPLRTSHTYPDRELRAFLSSLTSGN</sequence>
<gene>
    <name evidence="2" type="ORF">RYJ27_07695</name>
</gene>
<proteinExistence type="predicted"/>
<name>A0AAU0ME52_9MICO</name>
<dbReference type="InterPro" id="IPR053864">
    <property type="entry name" value="DUF6933"/>
</dbReference>
<organism evidence="2 3">
    <name type="scientific">Microbacterium limosum</name>
    <dbReference type="NCBI Taxonomy" id="3079935"/>
    <lineage>
        <taxon>Bacteria</taxon>
        <taxon>Bacillati</taxon>
        <taxon>Actinomycetota</taxon>
        <taxon>Actinomycetes</taxon>
        <taxon>Micrococcales</taxon>
        <taxon>Microbacteriaceae</taxon>
        <taxon>Microbacterium</taxon>
    </lineage>
</organism>
<evidence type="ECO:0000259" key="1">
    <source>
        <dbReference type="Pfam" id="PF22016"/>
    </source>
</evidence>
<dbReference type="KEGG" id="mliy:RYJ27_07695"/>
<dbReference type="Pfam" id="PF22016">
    <property type="entry name" value="DUF6933"/>
    <property type="match status" value="1"/>
</dbReference>
<keyword evidence="3" id="KW-1185">Reference proteome</keyword>
<dbReference type="AlphaFoldDB" id="A0AAU0ME52"/>
<feature type="domain" description="DUF6933" evidence="1">
    <location>
        <begin position="3"/>
        <end position="153"/>
    </location>
</feature>
<dbReference type="RefSeq" id="WP_330169750.1">
    <property type="nucleotide sequence ID" value="NZ_CP137080.1"/>
</dbReference>
<evidence type="ECO:0000313" key="3">
    <source>
        <dbReference type="Proteomes" id="UP001329313"/>
    </source>
</evidence>